<organism evidence="1 2">
    <name type="scientific">Nitrosospira multiformis</name>
    <dbReference type="NCBI Taxonomy" id="1231"/>
    <lineage>
        <taxon>Bacteria</taxon>
        <taxon>Pseudomonadati</taxon>
        <taxon>Pseudomonadota</taxon>
        <taxon>Betaproteobacteria</taxon>
        <taxon>Nitrosomonadales</taxon>
        <taxon>Nitrosomonadaceae</taxon>
        <taxon>Nitrosospira</taxon>
    </lineage>
</organism>
<dbReference type="Proteomes" id="UP000244152">
    <property type="component" value="Unassembled WGS sequence"/>
</dbReference>
<evidence type="ECO:0000313" key="1">
    <source>
        <dbReference type="EMBL" id="PTQ79370.1"/>
    </source>
</evidence>
<dbReference type="AlphaFoldDB" id="A0A2T5I6D0"/>
<gene>
    <name evidence="1" type="ORF">C8R21_12934</name>
</gene>
<reference evidence="1 2" key="1">
    <citation type="submission" date="2018-04" db="EMBL/GenBank/DDBJ databases">
        <title>Active sludge and wastewater microbial communities from Klosterneuburg, Austria.</title>
        <authorList>
            <person name="Wagner M."/>
        </authorList>
    </citation>
    <scope>NUCLEOTIDE SEQUENCE [LARGE SCALE GENOMIC DNA]</scope>
    <source>
        <strain evidence="1 2">Nl12</strain>
    </source>
</reference>
<accession>A0A2T5I6D0</accession>
<proteinExistence type="predicted"/>
<name>A0A2T5I6D0_9PROT</name>
<comment type="caution">
    <text evidence="1">The sequence shown here is derived from an EMBL/GenBank/DDBJ whole genome shotgun (WGS) entry which is preliminary data.</text>
</comment>
<dbReference type="EMBL" id="QAOK01000029">
    <property type="protein sequence ID" value="PTQ79370.1"/>
    <property type="molecule type" value="Genomic_DNA"/>
</dbReference>
<protein>
    <submittedName>
        <fullName evidence="1">Uncharacterized protein</fullName>
    </submittedName>
</protein>
<evidence type="ECO:0000313" key="2">
    <source>
        <dbReference type="Proteomes" id="UP000244152"/>
    </source>
</evidence>
<sequence length="71" mass="8478">MLEPVYQALIAQKQYTFLIRNEVFQNPGTLRRWKGNEIMRQCVKAIGNLPWKEQERGTVALIRRDFSEQLR</sequence>